<evidence type="ECO:0000256" key="1">
    <source>
        <dbReference type="ARBA" id="ARBA00001182"/>
    </source>
</evidence>
<dbReference type="Pfam" id="PF00085">
    <property type="entry name" value="Thioredoxin"/>
    <property type="match status" value="2"/>
</dbReference>
<evidence type="ECO:0000256" key="6">
    <source>
        <dbReference type="ARBA" id="ARBA00022729"/>
    </source>
</evidence>
<dbReference type="Pfam" id="PF13848">
    <property type="entry name" value="Thioredoxin_6"/>
    <property type="match status" value="1"/>
</dbReference>
<evidence type="ECO:0000259" key="15">
    <source>
        <dbReference type="PROSITE" id="PS51352"/>
    </source>
</evidence>
<evidence type="ECO:0000256" key="13">
    <source>
        <dbReference type="SAM" id="MobiDB-lite"/>
    </source>
</evidence>
<dbReference type="GO" id="GO:0003756">
    <property type="term" value="F:protein disulfide isomerase activity"/>
    <property type="evidence" value="ECO:0007669"/>
    <property type="project" value="UniProtKB-EC"/>
</dbReference>
<feature type="region of interest" description="Disordered" evidence="13">
    <location>
        <begin position="482"/>
        <end position="539"/>
    </location>
</feature>
<dbReference type="InterPro" id="IPR005792">
    <property type="entry name" value="Prot_disulphide_isomerase"/>
</dbReference>
<comment type="subcellular location">
    <subcellularLocation>
        <location evidence="3">Endoplasmic reticulum lumen</location>
    </subcellularLocation>
</comment>
<organism evidence="16 17">
    <name type="scientific">Chondrus crispus</name>
    <name type="common">Carrageen Irish moss</name>
    <name type="synonym">Polymorpha crispa</name>
    <dbReference type="NCBI Taxonomy" id="2769"/>
    <lineage>
        <taxon>Eukaryota</taxon>
        <taxon>Rhodophyta</taxon>
        <taxon>Florideophyceae</taxon>
        <taxon>Rhodymeniophycidae</taxon>
        <taxon>Gigartinales</taxon>
        <taxon>Gigartinaceae</taxon>
        <taxon>Chondrus</taxon>
    </lineage>
</organism>
<keyword evidence="10 16" id="KW-0413">Isomerase</keyword>
<dbReference type="InterPro" id="IPR036249">
    <property type="entry name" value="Thioredoxin-like_sf"/>
</dbReference>
<feature type="compositionally biased region" description="Acidic residues" evidence="13">
    <location>
        <begin position="530"/>
        <end position="539"/>
    </location>
</feature>
<dbReference type="CDD" id="cd02982">
    <property type="entry name" value="PDI_b'_family"/>
    <property type="match status" value="1"/>
</dbReference>
<dbReference type="GO" id="GO:0034976">
    <property type="term" value="P:response to endoplasmic reticulum stress"/>
    <property type="evidence" value="ECO:0007669"/>
    <property type="project" value="TreeGrafter"/>
</dbReference>
<keyword evidence="11 12" id="KW-0676">Redox-active center</keyword>
<dbReference type="AlphaFoldDB" id="R7Q3Q0"/>
<evidence type="ECO:0000256" key="10">
    <source>
        <dbReference type="ARBA" id="ARBA00023235"/>
    </source>
</evidence>
<comment type="function">
    <text evidence="2">Participates in various redox reactions through the reversible oxidation of its active center dithiol to a disulfide and catalyzes dithiol-disulfide exchange reactions.</text>
</comment>
<dbReference type="GO" id="GO:0005788">
    <property type="term" value="C:endoplasmic reticulum lumen"/>
    <property type="evidence" value="ECO:0007669"/>
    <property type="project" value="UniProtKB-SubCell"/>
</dbReference>
<gene>
    <name evidence="16" type="ORF">CHC_T00008626001</name>
</gene>
<dbReference type="EC" id="5.3.4.1" evidence="5"/>
<evidence type="ECO:0000256" key="3">
    <source>
        <dbReference type="ARBA" id="ARBA00004319"/>
    </source>
</evidence>
<feature type="disulfide bond" description="Redox-active" evidence="12">
    <location>
        <begin position="54"/>
        <end position="57"/>
    </location>
</feature>
<dbReference type="KEGG" id="ccp:CHC_T00008626001"/>
<dbReference type="CDD" id="cd02961">
    <property type="entry name" value="PDI_a_family"/>
    <property type="match status" value="1"/>
</dbReference>
<evidence type="ECO:0000256" key="12">
    <source>
        <dbReference type="PIRSR" id="PIRSR605792-51"/>
    </source>
</evidence>
<proteinExistence type="inferred from homology"/>
<protein>
    <recommendedName>
        <fullName evidence="5">protein disulfide-isomerase</fullName>
        <ecNumber evidence="5">5.3.4.1</ecNumber>
    </recommendedName>
</protein>
<dbReference type="PANTHER" id="PTHR18929">
    <property type="entry name" value="PROTEIN DISULFIDE ISOMERASE"/>
    <property type="match status" value="1"/>
</dbReference>
<evidence type="ECO:0000313" key="16">
    <source>
        <dbReference type="EMBL" id="CDF32649.1"/>
    </source>
</evidence>
<evidence type="ECO:0000256" key="5">
    <source>
        <dbReference type="ARBA" id="ARBA00012723"/>
    </source>
</evidence>
<name>R7Q3Q0_CHOCR</name>
<feature type="signal peptide" evidence="14">
    <location>
        <begin position="1"/>
        <end position="22"/>
    </location>
</feature>
<feature type="chain" id="PRO_5004442651" description="protein disulfide-isomerase" evidence="14">
    <location>
        <begin position="23"/>
        <end position="539"/>
    </location>
</feature>
<dbReference type="OMA" id="HRTQDSV"/>
<dbReference type="Gramene" id="CDF32649">
    <property type="protein sequence ID" value="CDF32649"/>
    <property type="gene ID" value="CHC_T00008626001"/>
</dbReference>
<dbReference type="PANTHER" id="PTHR18929:SF246">
    <property type="entry name" value="PROTEIN DISULFIDE ISOMERASE-LIKE 1-4"/>
    <property type="match status" value="1"/>
</dbReference>
<feature type="domain" description="Thioredoxin" evidence="15">
    <location>
        <begin position="344"/>
        <end position="477"/>
    </location>
</feature>
<dbReference type="Gene3D" id="3.40.30.10">
    <property type="entry name" value="Glutaredoxin"/>
    <property type="match status" value="4"/>
</dbReference>
<comment type="catalytic activity">
    <reaction evidence="1">
        <text>Catalyzes the rearrangement of -S-S- bonds in proteins.</text>
        <dbReference type="EC" id="5.3.4.1"/>
    </reaction>
</comment>
<evidence type="ECO:0000256" key="2">
    <source>
        <dbReference type="ARBA" id="ARBA00003318"/>
    </source>
</evidence>
<evidence type="ECO:0000256" key="9">
    <source>
        <dbReference type="ARBA" id="ARBA00023157"/>
    </source>
</evidence>
<sequence>MSFARLVLPALAVAFVASLAAADESDVVTLTSKNFADVVAKEKLVFVKFFAPWCGHCQSMAEDFKKTATELKGKAVLADVDATTEEELAKKYNIDGFPTLKLFADGEEVVDYNGGRDKESMIQFIERATVPPFSEIDSADAYKKFIADNKEKNILVGAELSPANFNKFRKAAFGLRDVMPDSMEFIRPKSAKYVSIDAYKADELYLLRVESDGTHRPMKYDTDSDESLEKFVKGAALPAWQEFTQENAELYTELSTPIIVGFFKDCEVAECKIMEKVAQKKVDNGKVVFAWVNAVTLASFLDYVGLKDAKTPVCGYAFESDARYLLPEGMEFTEKNFEAWVDDMIAGKVVPARKSEAIPDPSENTGPVYNVVGDSWSDEVEDSEKDVVIAQVAEWCGHCNKLKPIYKKVAEELKKASVNHIKFAMMDATENDAPDGYKAKGFPTIHFFPAGKEQKGIDFDAERTSKGIIEWLMEKTSKKFEFDVSTLGEDPVPEEDEEGGEEEGEDADADGAQDDDGMDELEEELKAVEGEEEEEKEEL</sequence>
<dbReference type="STRING" id="2769.R7Q3Q0"/>
<dbReference type="InterPro" id="IPR013766">
    <property type="entry name" value="Thioredoxin_domain"/>
</dbReference>
<evidence type="ECO:0000256" key="4">
    <source>
        <dbReference type="ARBA" id="ARBA00006347"/>
    </source>
</evidence>
<feature type="disulfide bond" description="Redox-active" evidence="12">
    <location>
        <begin position="396"/>
        <end position="399"/>
    </location>
</feature>
<keyword evidence="17" id="KW-1185">Reference proteome</keyword>
<dbReference type="FunFam" id="3.40.30.10:FF:000107">
    <property type="entry name" value="Protein disulfide-isomerase 5-2"/>
    <property type="match status" value="1"/>
</dbReference>
<keyword evidence="9 12" id="KW-1015">Disulfide bond</keyword>
<dbReference type="InterPro" id="IPR017937">
    <property type="entry name" value="Thioredoxin_CS"/>
</dbReference>
<dbReference type="PROSITE" id="PS00194">
    <property type="entry name" value="THIOREDOXIN_1"/>
    <property type="match status" value="1"/>
</dbReference>
<evidence type="ECO:0000256" key="7">
    <source>
        <dbReference type="ARBA" id="ARBA00022737"/>
    </source>
</evidence>
<evidence type="ECO:0000256" key="8">
    <source>
        <dbReference type="ARBA" id="ARBA00022824"/>
    </source>
</evidence>
<evidence type="ECO:0000256" key="14">
    <source>
        <dbReference type="SAM" id="SignalP"/>
    </source>
</evidence>
<evidence type="ECO:0000313" key="17">
    <source>
        <dbReference type="Proteomes" id="UP000012073"/>
    </source>
</evidence>
<evidence type="ECO:0000256" key="11">
    <source>
        <dbReference type="ARBA" id="ARBA00023284"/>
    </source>
</evidence>
<dbReference type="CDD" id="cd02995">
    <property type="entry name" value="PDI_a_PDI_a'_C"/>
    <property type="match status" value="1"/>
</dbReference>
<reference evidence="17" key="1">
    <citation type="journal article" date="2013" name="Proc. Natl. Acad. Sci. U.S.A.">
        <title>Genome structure and metabolic features in the red seaweed Chondrus crispus shed light on evolution of the Archaeplastida.</title>
        <authorList>
            <person name="Collen J."/>
            <person name="Porcel B."/>
            <person name="Carre W."/>
            <person name="Ball S.G."/>
            <person name="Chaparro C."/>
            <person name="Tonon T."/>
            <person name="Barbeyron T."/>
            <person name="Michel G."/>
            <person name="Noel B."/>
            <person name="Valentin K."/>
            <person name="Elias M."/>
            <person name="Artiguenave F."/>
            <person name="Arun A."/>
            <person name="Aury J.M."/>
            <person name="Barbosa-Neto J.F."/>
            <person name="Bothwell J.H."/>
            <person name="Bouget F.Y."/>
            <person name="Brillet L."/>
            <person name="Cabello-Hurtado F."/>
            <person name="Capella-Gutierrez S."/>
            <person name="Charrier B."/>
            <person name="Cladiere L."/>
            <person name="Cock J.M."/>
            <person name="Coelho S.M."/>
            <person name="Colleoni C."/>
            <person name="Czjzek M."/>
            <person name="Da Silva C."/>
            <person name="Delage L."/>
            <person name="Denoeud F."/>
            <person name="Deschamps P."/>
            <person name="Dittami S.M."/>
            <person name="Gabaldon T."/>
            <person name="Gachon C.M."/>
            <person name="Groisillier A."/>
            <person name="Herve C."/>
            <person name="Jabbari K."/>
            <person name="Katinka M."/>
            <person name="Kloareg B."/>
            <person name="Kowalczyk N."/>
            <person name="Labadie K."/>
            <person name="Leblanc C."/>
            <person name="Lopez P.J."/>
            <person name="McLachlan D.H."/>
            <person name="Meslet-Cladiere L."/>
            <person name="Moustafa A."/>
            <person name="Nehr Z."/>
            <person name="Nyvall Collen P."/>
            <person name="Panaud O."/>
            <person name="Partensky F."/>
            <person name="Poulain J."/>
            <person name="Rensing S.A."/>
            <person name="Rousvoal S."/>
            <person name="Samson G."/>
            <person name="Symeonidi A."/>
            <person name="Weissenbach J."/>
            <person name="Zambounis A."/>
            <person name="Wincker P."/>
            <person name="Boyen C."/>
        </authorList>
    </citation>
    <scope>NUCLEOTIDE SEQUENCE [LARGE SCALE GENOMIC DNA]</scope>
    <source>
        <strain evidence="17">cv. Stackhouse</strain>
    </source>
</reference>
<keyword evidence="7" id="KW-0677">Repeat</keyword>
<dbReference type="PROSITE" id="PS51352">
    <property type="entry name" value="THIOREDOXIN_2"/>
    <property type="match status" value="2"/>
</dbReference>
<feature type="compositionally biased region" description="Acidic residues" evidence="13">
    <location>
        <begin position="491"/>
        <end position="523"/>
    </location>
</feature>
<keyword evidence="6 14" id="KW-0732">Signal</keyword>
<dbReference type="GO" id="GO:0006457">
    <property type="term" value="P:protein folding"/>
    <property type="evidence" value="ECO:0007669"/>
    <property type="project" value="TreeGrafter"/>
</dbReference>
<dbReference type="PhylomeDB" id="R7Q3Q0"/>
<feature type="domain" description="Thioredoxin" evidence="15">
    <location>
        <begin position="8"/>
        <end position="130"/>
    </location>
</feature>
<keyword evidence="8" id="KW-0256">Endoplasmic reticulum</keyword>
<dbReference type="EMBL" id="HG001531">
    <property type="protein sequence ID" value="CDF32649.1"/>
    <property type="molecule type" value="Genomic_DNA"/>
</dbReference>
<dbReference type="OrthoDB" id="427280at2759"/>
<dbReference type="GeneID" id="17320132"/>
<comment type="similarity">
    <text evidence="4">Belongs to the protein disulfide isomerase family.</text>
</comment>
<dbReference type="SUPFAM" id="SSF52833">
    <property type="entry name" value="Thioredoxin-like"/>
    <property type="match status" value="3"/>
</dbReference>
<dbReference type="Proteomes" id="UP000012073">
    <property type="component" value="Unassembled WGS sequence"/>
</dbReference>
<accession>R7Q3Q0</accession>
<dbReference type="RefSeq" id="XP_005712420.1">
    <property type="nucleotide sequence ID" value="XM_005712363.1"/>
</dbReference>
<dbReference type="NCBIfam" id="TIGR01130">
    <property type="entry name" value="ER_PDI_fam"/>
    <property type="match status" value="1"/>
</dbReference>